<feature type="transmembrane region" description="Helical" evidence="7">
    <location>
        <begin position="182"/>
        <end position="204"/>
    </location>
</feature>
<keyword evidence="4 7" id="KW-0812">Transmembrane</keyword>
<accession>A0ABR3VZE7</accession>
<keyword evidence="10" id="KW-1185">Reference proteome</keyword>
<feature type="transmembrane region" description="Helical" evidence="7">
    <location>
        <begin position="56"/>
        <end position="75"/>
    </location>
</feature>
<keyword evidence="6 7" id="KW-0472">Membrane</keyword>
<feature type="transmembrane region" description="Helical" evidence="7">
    <location>
        <begin position="416"/>
        <end position="434"/>
    </location>
</feature>
<evidence type="ECO:0000313" key="9">
    <source>
        <dbReference type="EMBL" id="KAL1849170.1"/>
    </source>
</evidence>
<dbReference type="PROSITE" id="PS50850">
    <property type="entry name" value="MFS"/>
    <property type="match status" value="1"/>
</dbReference>
<feature type="transmembrane region" description="Helical" evidence="7">
    <location>
        <begin position="151"/>
        <end position="170"/>
    </location>
</feature>
<comment type="similarity">
    <text evidence="2">Belongs to the major facilitator superfamily. Sugar transporter (TC 2.A.1.1) family.</text>
</comment>
<feature type="transmembrane region" description="Helical" evidence="7">
    <location>
        <begin position="440"/>
        <end position="461"/>
    </location>
</feature>
<feature type="transmembrane region" description="Helical" evidence="7">
    <location>
        <begin position="118"/>
        <end position="139"/>
    </location>
</feature>
<evidence type="ECO:0000256" key="3">
    <source>
        <dbReference type="ARBA" id="ARBA00022448"/>
    </source>
</evidence>
<dbReference type="PANTHER" id="PTHR48022:SF2">
    <property type="entry name" value="PLASTIDIC GLUCOSE TRANSPORTER 4"/>
    <property type="match status" value="1"/>
</dbReference>
<dbReference type="InterPro" id="IPR036259">
    <property type="entry name" value="MFS_trans_sf"/>
</dbReference>
<dbReference type="PANTHER" id="PTHR48022">
    <property type="entry name" value="PLASTIDIC GLUCOSE TRANSPORTER 4"/>
    <property type="match status" value="1"/>
</dbReference>
<proteinExistence type="inferred from homology"/>
<dbReference type="SUPFAM" id="SSF103473">
    <property type="entry name" value="MFS general substrate transporter"/>
    <property type="match status" value="1"/>
</dbReference>
<dbReference type="InterPro" id="IPR020846">
    <property type="entry name" value="MFS_dom"/>
</dbReference>
<feature type="transmembrane region" description="Helical" evidence="7">
    <location>
        <begin position="87"/>
        <end position="106"/>
    </location>
</feature>
<dbReference type="Gene3D" id="1.20.1250.20">
    <property type="entry name" value="MFS general substrate transporter like domains"/>
    <property type="match status" value="1"/>
</dbReference>
<feature type="transmembrane region" description="Helical" evidence="7">
    <location>
        <begin position="343"/>
        <end position="361"/>
    </location>
</feature>
<evidence type="ECO:0000259" key="8">
    <source>
        <dbReference type="PROSITE" id="PS50850"/>
    </source>
</evidence>
<feature type="transmembrane region" description="Helical" evidence="7">
    <location>
        <begin position="373"/>
        <end position="395"/>
    </location>
</feature>
<name>A0ABR3VZE7_9PEZI</name>
<feature type="transmembrane region" description="Helical" evidence="7">
    <location>
        <begin position="277"/>
        <end position="295"/>
    </location>
</feature>
<feature type="transmembrane region" description="Helical" evidence="7">
    <location>
        <begin position="12"/>
        <end position="30"/>
    </location>
</feature>
<protein>
    <recommendedName>
        <fullName evidence="8">Major facilitator superfamily (MFS) profile domain-containing protein</fullName>
    </recommendedName>
</protein>
<keyword evidence="3" id="KW-0813">Transport</keyword>
<dbReference type="Proteomes" id="UP001586593">
    <property type="component" value="Unassembled WGS sequence"/>
</dbReference>
<evidence type="ECO:0000256" key="5">
    <source>
        <dbReference type="ARBA" id="ARBA00022989"/>
    </source>
</evidence>
<feature type="transmembrane region" description="Helical" evidence="7">
    <location>
        <begin position="315"/>
        <end position="336"/>
    </location>
</feature>
<keyword evidence="5 7" id="KW-1133">Transmembrane helix</keyword>
<dbReference type="InterPro" id="IPR005828">
    <property type="entry name" value="MFS_sugar_transport-like"/>
</dbReference>
<evidence type="ECO:0000313" key="10">
    <source>
        <dbReference type="Proteomes" id="UP001586593"/>
    </source>
</evidence>
<dbReference type="InterPro" id="IPR003663">
    <property type="entry name" value="Sugar/inositol_transpt"/>
</dbReference>
<dbReference type="EMBL" id="JAZHXJ010000883">
    <property type="protein sequence ID" value="KAL1849170.1"/>
    <property type="molecule type" value="Genomic_DNA"/>
</dbReference>
<dbReference type="Pfam" id="PF00083">
    <property type="entry name" value="Sugar_tr"/>
    <property type="match status" value="1"/>
</dbReference>
<gene>
    <name evidence="9" type="ORF">VTK73DRAFT_9929</name>
</gene>
<evidence type="ECO:0000256" key="6">
    <source>
        <dbReference type="ARBA" id="ARBA00023136"/>
    </source>
</evidence>
<reference evidence="9 10" key="1">
    <citation type="journal article" date="2024" name="Commun. Biol.">
        <title>Comparative genomic analysis of thermophilic fungi reveals convergent evolutionary adaptations and gene losses.</title>
        <authorList>
            <person name="Steindorff A.S."/>
            <person name="Aguilar-Pontes M.V."/>
            <person name="Robinson A.J."/>
            <person name="Andreopoulos B."/>
            <person name="LaButti K."/>
            <person name="Kuo A."/>
            <person name="Mondo S."/>
            <person name="Riley R."/>
            <person name="Otillar R."/>
            <person name="Haridas S."/>
            <person name="Lipzen A."/>
            <person name="Grimwood J."/>
            <person name="Schmutz J."/>
            <person name="Clum A."/>
            <person name="Reid I.D."/>
            <person name="Moisan M.C."/>
            <person name="Butler G."/>
            <person name="Nguyen T.T.M."/>
            <person name="Dewar K."/>
            <person name="Conant G."/>
            <person name="Drula E."/>
            <person name="Henrissat B."/>
            <person name="Hansel C."/>
            <person name="Singer S."/>
            <person name="Hutchinson M.I."/>
            <person name="de Vries R.P."/>
            <person name="Natvig D.O."/>
            <person name="Powell A.J."/>
            <person name="Tsang A."/>
            <person name="Grigoriev I.V."/>
        </authorList>
    </citation>
    <scope>NUCLEOTIDE SEQUENCE [LARGE SCALE GENOMIC DNA]</scope>
    <source>
        <strain evidence="9 10">ATCC 24622</strain>
    </source>
</reference>
<dbReference type="InterPro" id="IPR050360">
    <property type="entry name" value="MFS_Sugar_Transporters"/>
</dbReference>
<evidence type="ECO:0000256" key="7">
    <source>
        <dbReference type="SAM" id="Phobius"/>
    </source>
</evidence>
<evidence type="ECO:0000256" key="1">
    <source>
        <dbReference type="ARBA" id="ARBA00004141"/>
    </source>
</evidence>
<evidence type="ECO:0000256" key="2">
    <source>
        <dbReference type="ARBA" id="ARBA00010992"/>
    </source>
</evidence>
<dbReference type="PRINTS" id="PR00171">
    <property type="entry name" value="SUGRTRNSPORT"/>
</dbReference>
<organism evidence="9 10">
    <name type="scientific">Phialemonium thermophilum</name>
    <dbReference type="NCBI Taxonomy" id="223376"/>
    <lineage>
        <taxon>Eukaryota</taxon>
        <taxon>Fungi</taxon>
        <taxon>Dikarya</taxon>
        <taxon>Ascomycota</taxon>
        <taxon>Pezizomycotina</taxon>
        <taxon>Sordariomycetes</taxon>
        <taxon>Sordariomycetidae</taxon>
        <taxon>Cephalothecales</taxon>
        <taxon>Cephalothecaceae</taxon>
        <taxon>Phialemonium</taxon>
    </lineage>
</organism>
<feature type="domain" description="Major facilitator superfamily (MFS) profile" evidence="8">
    <location>
        <begin position="17"/>
        <end position="465"/>
    </location>
</feature>
<comment type="caution">
    <text evidence="9">The sequence shown here is derived from an EMBL/GenBank/DDBJ whole genome shotgun (WGS) entry which is preliminary data.</text>
</comment>
<comment type="subcellular location">
    <subcellularLocation>
        <location evidence="1">Membrane</location>
        <topology evidence="1">Multi-pass membrane protein</topology>
    </subcellularLocation>
</comment>
<evidence type="ECO:0000256" key="4">
    <source>
        <dbReference type="ARBA" id="ARBA00022692"/>
    </source>
</evidence>
<sequence length="503" mass="55530">MVGYKLPFRGKSLVRALNYANSFAFMLYGWDAGVISGVESNPYFLNTIGNPSDSRWLTFIASGILLGDVLGLAIVTPLSWRLGRKNTVIMCCIIALVGVLLQTATFSTDDECSPIEILVGRIVLGFANGPLAATTPVYIQEASVIGSRRTVDTMVMVLWGIGGISVAAWFNYGMLKAPNHSAWRVSLAMQAFFLIVALVLVLGCPDSPRWLLARGREAECDDAIKRLLDCDETDERFVQVKQSIEETIRLEREQEKRLTLKVMFTGDGSPTKNVQRIWIGIFINLSNPFFGTQMITFYGQSLLHSVGLQGDNVTLALAAINTGITLGMGLSFFILPRVGRRPVLVWGAVLLTTLISIYTGLANIKNPSAGVQWASVVVLICFNLVNGASWIWLAFLYAVEILPLQYRSQVQSFSNMIFWLLGFIITYFGGQAAMNPRVGALIYIMFCLGGAIVSILAYFFVVETKDLTLEEIDMLWAKKEFLSSHQEKQFEEASNDVEIAGSK</sequence>